<dbReference type="OrthoDB" id="5683663at2"/>
<dbReference type="Pfam" id="PF04536">
    <property type="entry name" value="TPM_phosphatase"/>
    <property type="match status" value="1"/>
</dbReference>
<organism evidence="2 3">
    <name type="scientific">Plasticicumulans lactativorans</name>
    <dbReference type="NCBI Taxonomy" id="1133106"/>
    <lineage>
        <taxon>Bacteria</taxon>
        <taxon>Pseudomonadati</taxon>
        <taxon>Pseudomonadota</taxon>
        <taxon>Gammaproteobacteria</taxon>
        <taxon>Candidatus Competibacteraceae</taxon>
        <taxon>Plasticicumulans</taxon>
    </lineage>
</organism>
<proteinExistence type="predicted"/>
<evidence type="ECO:0000313" key="3">
    <source>
        <dbReference type="Proteomes" id="UP000295765"/>
    </source>
</evidence>
<protein>
    <submittedName>
        <fullName evidence="2">TLP18.3/Psb32/MOLO-1 phosphatase superfamily protein</fullName>
    </submittedName>
</protein>
<gene>
    <name evidence="2" type="ORF">EV699_106131</name>
</gene>
<keyword evidence="3" id="KW-1185">Reference proteome</keyword>
<dbReference type="InterPro" id="IPR007621">
    <property type="entry name" value="TPM_dom"/>
</dbReference>
<dbReference type="Proteomes" id="UP000295765">
    <property type="component" value="Unassembled WGS sequence"/>
</dbReference>
<feature type="domain" description="TPM" evidence="1">
    <location>
        <begin position="20"/>
        <end position="142"/>
    </location>
</feature>
<name>A0A4V2SD59_9GAMM</name>
<dbReference type="PANTHER" id="PTHR30373:SF8">
    <property type="entry name" value="BLL7265 PROTEIN"/>
    <property type="match status" value="1"/>
</dbReference>
<accession>A0A4V2SD59</accession>
<evidence type="ECO:0000313" key="2">
    <source>
        <dbReference type="EMBL" id="TCO82036.1"/>
    </source>
</evidence>
<reference evidence="2 3" key="1">
    <citation type="submission" date="2019-03" db="EMBL/GenBank/DDBJ databases">
        <title>Genomic Encyclopedia of Type Strains, Phase IV (KMG-IV): sequencing the most valuable type-strain genomes for metagenomic binning, comparative biology and taxonomic classification.</title>
        <authorList>
            <person name="Goeker M."/>
        </authorList>
    </citation>
    <scope>NUCLEOTIDE SEQUENCE [LARGE SCALE GENOMIC DNA]</scope>
    <source>
        <strain evidence="2 3">DSM 25287</strain>
    </source>
</reference>
<sequence>MDLRRILRHAFCTHRQLRRTFPPAALAAIEQAVKASEAAHTGELRFAIEAALGGRALLRGQRARERAIEVFSRLRVWDTEHNNGVLIYVLLADRAVEIVADRGIDARVGAAAWAAICRDIETAFGAGRFSDGALAGIAAITAQLRTHFPAAADDRNELPDAPVVL</sequence>
<dbReference type="PANTHER" id="PTHR30373">
    <property type="entry name" value="UPF0603 PROTEIN YGCG"/>
    <property type="match status" value="1"/>
</dbReference>
<evidence type="ECO:0000259" key="1">
    <source>
        <dbReference type="Pfam" id="PF04536"/>
    </source>
</evidence>
<dbReference type="Gene3D" id="3.10.310.50">
    <property type="match status" value="1"/>
</dbReference>
<comment type="caution">
    <text evidence="2">The sequence shown here is derived from an EMBL/GenBank/DDBJ whole genome shotgun (WGS) entry which is preliminary data.</text>
</comment>
<dbReference type="RefSeq" id="WP_132540296.1">
    <property type="nucleotide sequence ID" value="NZ_SLWY01000006.1"/>
</dbReference>
<dbReference type="AlphaFoldDB" id="A0A4V2SD59"/>
<dbReference type="EMBL" id="SLWY01000006">
    <property type="protein sequence ID" value="TCO82036.1"/>
    <property type="molecule type" value="Genomic_DNA"/>
</dbReference>